<proteinExistence type="predicted"/>
<dbReference type="Proteomes" id="UP001316384">
    <property type="component" value="Chromosome"/>
</dbReference>
<gene>
    <name evidence="3" type="ORF">NP048_19110</name>
</gene>
<feature type="compositionally biased region" description="Basic and acidic residues" evidence="1">
    <location>
        <begin position="68"/>
        <end position="77"/>
    </location>
</feature>
<accession>A0ABY5KQ80</accession>
<dbReference type="EMBL" id="CP101987">
    <property type="protein sequence ID" value="UUI71868.1"/>
    <property type="molecule type" value="Genomic_DNA"/>
</dbReference>
<feature type="transmembrane region" description="Helical" evidence="2">
    <location>
        <begin position="21"/>
        <end position="39"/>
    </location>
</feature>
<keyword evidence="4" id="KW-1185">Reference proteome</keyword>
<sequence length="84" mass="8655">MSDEQVDPVRPAADGRQVESRWYLVTGGVLVVVGVLQVADGRLGGYLAVAGGTVLLVLAGWRARGRRRAGDSSRGHADPGAGGD</sequence>
<keyword evidence="2" id="KW-0472">Membrane</keyword>
<organism evidence="3 4">
    <name type="scientific">Cellulomonas xiejunii</name>
    <dbReference type="NCBI Taxonomy" id="2968083"/>
    <lineage>
        <taxon>Bacteria</taxon>
        <taxon>Bacillati</taxon>
        <taxon>Actinomycetota</taxon>
        <taxon>Actinomycetes</taxon>
        <taxon>Micrococcales</taxon>
        <taxon>Cellulomonadaceae</taxon>
        <taxon>Cellulomonas</taxon>
    </lineage>
</organism>
<evidence type="ECO:0000256" key="2">
    <source>
        <dbReference type="SAM" id="Phobius"/>
    </source>
</evidence>
<evidence type="ECO:0000256" key="1">
    <source>
        <dbReference type="SAM" id="MobiDB-lite"/>
    </source>
</evidence>
<feature type="transmembrane region" description="Helical" evidence="2">
    <location>
        <begin position="45"/>
        <end position="63"/>
    </location>
</feature>
<keyword evidence="2" id="KW-0812">Transmembrane</keyword>
<evidence type="ECO:0008006" key="5">
    <source>
        <dbReference type="Google" id="ProtNLM"/>
    </source>
</evidence>
<protein>
    <recommendedName>
        <fullName evidence="5">DUF2631 domain-containing protein</fullName>
    </recommendedName>
</protein>
<evidence type="ECO:0000313" key="4">
    <source>
        <dbReference type="Proteomes" id="UP001316384"/>
    </source>
</evidence>
<evidence type="ECO:0000313" key="3">
    <source>
        <dbReference type="EMBL" id="UUI71868.1"/>
    </source>
</evidence>
<dbReference type="RefSeq" id="WP_227576902.1">
    <property type="nucleotide sequence ID" value="NZ_CP101987.1"/>
</dbReference>
<reference evidence="3 4" key="1">
    <citation type="submission" date="2022-07" db="EMBL/GenBank/DDBJ databases">
        <title>Novel species in genus cellulomonas.</title>
        <authorList>
            <person name="Ye L."/>
        </authorList>
    </citation>
    <scope>NUCLEOTIDE SEQUENCE [LARGE SCALE GENOMIC DNA]</scope>
    <source>
        <strain evidence="4">zg-B89</strain>
    </source>
</reference>
<name>A0ABY5KQ80_9CELL</name>
<keyword evidence="2" id="KW-1133">Transmembrane helix</keyword>
<feature type="region of interest" description="Disordered" evidence="1">
    <location>
        <begin position="64"/>
        <end position="84"/>
    </location>
</feature>